<dbReference type="SMART" id="SM00387">
    <property type="entry name" value="HATPase_c"/>
    <property type="match status" value="1"/>
</dbReference>
<organism evidence="9 10">
    <name type="scientific">Paenarthrobacter aromaticivorans</name>
    <dbReference type="NCBI Taxonomy" id="2849150"/>
    <lineage>
        <taxon>Bacteria</taxon>
        <taxon>Bacillati</taxon>
        <taxon>Actinomycetota</taxon>
        <taxon>Actinomycetes</taxon>
        <taxon>Micrococcales</taxon>
        <taxon>Micrococcaceae</taxon>
        <taxon>Paenarthrobacter</taxon>
    </lineage>
</organism>
<feature type="transmembrane region" description="Helical" evidence="7">
    <location>
        <begin position="134"/>
        <end position="153"/>
    </location>
</feature>
<dbReference type="InterPro" id="IPR005467">
    <property type="entry name" value="His_kinase_dom"/>
</dbReference>
<evidence type="ECO:0000256" key="5">
    <source>
        <dbReference type="ARBA" id="ARBA00023012"/>
    </source>
</evidence>
<keyword evidence="5" id="KW-0902">Two-component regulatory system</keyword>
<dbReference type="Pfam" id="PF00512">
    <property type="entry name" value="HisKA"/>
    <property type="match status" value="1"/>
</dbReference>
<dbReference type="PANTHER" id="PTHR43711">
    <property type="entry name" value="TWO-COMPONENT HISTIDINE KINASE"/>
    <property type="match status" value="1"/>
</dbReference>
<feature type="transmembrane region" description="Helical" evidence="7">
    <location>
        <begin position="85"/>
        <end position="105"/>
    </location>
</feature>
<dbReference type="PANTHER" id="PTHR43711:SF1">
    <property type="entry name" value="HISTIDINE KINASE 1"/>
    <property type="match status" value="1"/>
</dbReference>
<keyword evidence="7" id="KW-0472">Membrane</keyword>
<feature type="transmembrane region" description="Helical" evidence="7">
    <location>
        <begin position="57"/>
        <end position="79"/>
    </location>
</feature>
<protein>
    <recommendedName>
        <fullName evidence="2">histidine kinase</fullName>
        <ecNumber evidence="2">2.7.13.3</ecNumber>
    </recommendedName>
</protein>
<dbReference type="EMBL" id="JAHOPC010000013">
    <property type="protein sequence ID" value="MBU8868279.1"/>
    <property type="molecule type" value="Genomic_DNA"/>
</dbReference>
<dbReference type="CDD" id="cd00075">
    <property type="entry name" value="HATPase"/>
    <property type="match status" value="1"/>
</dbReference>
<dbReference type="InterPro" id="IPR003594">
    <property type="entry name" value="HATPase_dom"/>
</dbReference>
<feature type="transmembrane region" description="Helical" evidence="7">
    <location>
        <begin position="110"/>
        <end position="128"/>
    </location>
</feature>
<feature type="transmembrane region" description="Helical" evidence="7">
    <location>
        <begin position="190"/>
        <end position="209"/>
    </location>
</feature>
<sequence>MRRPNFRFYAPPPLFPESARNDIWSVSPQTKDSALTEQPLLRTAARIFRKLTPRARVAVCELPLTLVVGGLFVSAPALWPNLMQNGLFVTGILMHGILFLSCFLVPWERLAPGASLAIPVLDLVALAFTRSGAYGSLPGLVVLALFPVIWLSASGMRTRSSLIISFLGPLIIALPPFISHLPKPPSSDMFSVIVLPLVMFAVAVTIRLSGSNARIQQQRVRQRDQALRQLLAASRDREMLLGTILDTIDVGIVAVDSKGETLLTNNQQKEFHRVATPSRSGAAPTRDELLIFGQDRLTPLPPEKSPTQRAVQGETYSDYLVWFGAGAEQRAISTAARSMKYGVDEGFGGAVIVFRDVTDVVQALAAKDELVANVSHEFGSPLTSILGNLDLVLSGDEKLSDRARTRLEVAERNAERLRALVDDLLMSAAAVESIHLRRTDVAGLVENSLVSAHAQADFANVGLVADVPSPLWADADPLRLGQALDNLVSNAIKYSPGGGRVTVRAARNDGWIQLEVQDTGMGMTTEETEKIFTRFFRTGAARQAAIPGVGLGLSITKSIVERHGGSITCTSKPGRGSTFTVSLPATPPQENVKA</sequence>
<reference evidence="9 10" key="1">
    <citation type="submission" date="2021-06" db="EMBL/GenBank/DDBJ databases">
        <authorList>
            <person name="Jeong J.W."/>
        </authorList>
    </citation>
    <scope>NUCLEOTIDE SEQUENCE [LARGE SCALE GENOMIC DNA]</scope>
    <source>
        <strain evidence="9 10">MMS21-TAE1-1</strain>
    </source>
</reference>
<comment type="catalytic activity">
    <reaction evidence="1">
        <text>ATP + protein L-histidine = ADP + protein N-phospho-L-histidine.</text>
        <dbReference type="EC" id="2.7.13.3"/>
    </reaction>
</comment>
<evidence type="ECO:0000313" key="9">
    <source>
        <dbReference type="EMBL" id="MBU8868279.1"/>
    </source>
</evidence>
<keyword evidence="10" id="KW-1185">Reference proteome</keyword>
<dbReference type="InterPro" id="IPR050736">
    <property type="entry name" value="Sensor_HK_Regulatory"/>
</dbReference>
<proteinExistence type="predicted"/>
<evidence type="ECO:0000256" key="1">
    <source>
        <dbReference type="ARBA" id="ARBA00000085"/>
    </source>
</evidence>
<evidence type="ECO:0000259" key="8">
    <source>
        <dbReference type="PROSITE" id="PS50109"/>
    </source>
</evidence>
<name>A0ABS6ID43_9MICC</name>
<dbReference type="InterPro" id="IPR003661">
    <property type="entry name" value="HisK_dim/P_dom"/>
</dbReference>
<evidence type="ECO:0000256" key="4">
    <source>
        <dbReference type="ARBA" id="ARBA00022777"/>
    </source>
</evidence>
<accession>A0ABS6ID43</accession>
<dbReference type="CDD" id="cd00082">
    <property type="entry name" value="HisKA"/>
    <property type="match status" value="1"/>
</dbReference>
<comment type="caution">
    <text evidence="9">The sequence shown here is derived from an EMBL/GenBank/DDBJ whole genome shotgun (WGS) entry which is preliminary data.</text>
</comment>
<keyword evidence="3" id="KW-0808">Transferase</keyword>
<evidence type="ECO:0000256" key="2">
    <source>
        <dbReference type="ARBA" id="ARBA00012438"/>
    </source>
</evidence>
<evidence type="ECO:0000313" key="10">
    <source>
        <dbReference type="Proteomes" id="UP000824166"/>
    </source>
</evidence>
<dbReference type="EC" id="2.7.13.3" evidence="2"/>
<evidence type="ECO:0000256" key="6">
    <source>
        <dbReference type="SAM" id="Coils"/>
    </source>
</evidence>
<dbReference type="Pfam" id="PF02518">
    <property type="entry name" value="HATPase_c"/>
    <property type="match status" value="1"/>
</dbReference>
<evidence type="ECO:0000256" key="7">
    <source>
        <dbReference type="SAM" id="Phobius"/>
    </source>
</evidence>
<dbReference type="SMART" id="SM00388">
    <property type="entry name" value="HisKA"/>
    <property type="match status" value="1"/>
</dbReference>
<dbReference type="Proteomes" id="UP000824166">
    <property type="component" value="Unassembled WGS sequence"/>
</dbReference>
<keyword evidence="7" id="KW-0812">Transmembrane</keyword>
<keyword evidence="7" id="KW-1133">Transmembrane helix</keyword>
<feature type="transmembrane region" description="Helical" evidence="7">
    <location>
        <begin position="160"/>
        <end position="178"/>
    </location>
</feature>
<feature type="domain" description="Histidine kinase" evidence="8">
    <location>
        <begin position="373"/>
        <end position="587"/>
    </location>
</feature>
<gene>
    <name evidence="9" type="ORF">KSW38_18465</name>
</gene>
<feature type="coiled-coil region" evidence="6">
    <location>
        <begin position="400"/>
        <end position="427"/>
    </location>
</feature>
<dbReference type="PROSITE" id="PS50109">
    <property type="entry name" value="HIS_KIN"/>
    <property type="match status" value="1"/>
</dbReference>
<keyword evidence="6" id="KW-0175">Coiled coil</keyword>
<dbReference type="GO" id="GO:0016301">
    <property type="term" value="F:kinase activity"/>
    <property type="evidence" value="ECO:0007669"/>
    <property type="project" value="UniProtKB-KW"/>
</dbReference>
<keyword evidence="4 9" id="KW-0418">Kinase</keyword>
<evidence type="ECO:0000256" key="3">
    <source>
        <dbReference type="ARBA" id="ARBA00022679"/>
    </source>
</evidence>